<sequence>MKILFSPSESKNENCVKNPINENSFIFKELFPYRIKALKHYEEFIKNASLQNLQELFGIKNENEIDKFKHDLKQAPTQEAILLYTGVSYEYLNFKALDKKSQAYILENTLIFSNLFGVVRANDTLPFYKFKQGAKIGNFAIEKFYKEHFSKALDAYLENEEILDLRAGFYDKFYTPKKKFYTYKFVKNGKVISHFAKAYRGILLSISAKNQVKNNKELLANLPSNLKLKEIQIKGLKEEIVLEILD</sequence>
<proteinExistence type="predicted"/>
<dbReference type="KEGG" id="cjj:CJJ81176_1003"/>
<gene>
    <name evidence="1" type="ordered locus">CJJ81176_1003</name>
</gene>
<protein>
    <recommendedName>
        <fullName evidence="3">Peroxide stress protein YaaA</fullName>
    </recommendedName>
</protein>
<dbReference type="GO" id="GO:0005829">
    <property type="term" value="C:cytosol"/>
    <property type="evidence" value="ECO:0007669"/>
    <property type="project" value="TreeGrafter"/>
</dbReference>
<dbReference type="InterPro" id="IPR005583">
    <property type="entry name" value="YaaA"/>
</dbReference>
<evidence type="ECO:0008006" key="3">
    <source>
        <dbReference type="Google" id="ProtNLM"/>
    </source>
</evidence>
<dbReference type="Pfam" id="PF03883">
    <property type="entry name" value="H2O2_YaaD"/>
    <property type="match status" value="1"/>
</dbReference>
<dbReference type="PANTHER" id="PTHR30283">
    <property type="entry name" value="PEROXIDE STRESS RESPONSE PROTEIN YAAA"/>
    <property type="match status" value="1"/>
</dbReference>
<dbReference type="Proteomes" id="UP000000646">
    <property type="component" value="Chromosome"/>
</dbReference>
<dbReference type="EMBL" id="CP000538">
    <property type="protein sequence ID" value="EAQ72056.1"/>
    <property type="molecule type" value="Genomic_DNA"/>
</dbReference>
<evidence type="ECO:0000313" key="1">
    <source>
        <dbReference type="EMBL" id="EAQ72056.1"/>
    </source>
</evidence>
<dbReference type="HOGENOM" id="CLU_071581_1_0_7"/>
<accession>A0A0H3PGX2</accession>
<name>A0A0H3PGX2_CAMJJ</name>
<dbReference type="AlphaFoldDB" id="A0A0H3PGX2"/>
<organism evidence="1 2">
    <name type="scientific">Campylobacter jejuni subsp. jejuni serotype O:23/36 (strain 81-176)</name>
    <dbReference type="NCBI Taxonomy" id="354242"/>
    <lineage>
        <taxon>Bacteria</taxon>
        <taxon>Pseudomonadati</taxon>
        <taxon>Campylobacterota</taxon>
        <taxon>Epsilonproteobacteria</taxon>
        <taxon>Campylobacterales</taxon>
        <taxon>Campylobacteraceae</taxon>
        <taxon>Campylobacter</taxon>
    </lineage>
</organism>
<evidence type="ECO:0000313" key="2">
    <source>
        <dbReference type="Proteomes" id="UP000000646"/>
    </source>
</evidence>
<dbReference type="PANTHER" id="PTHR30283:SF4">
    <property type="entry name" value="PEROXIDE STRESS RESISTANCE PROTEIN YAAA"/>
    <property type="match status" value="1"/>
</dbReference>
<dbReference type="GO" id="GO:0033194">
    <property type="term" value="P:response to hydroperoxide"/>
    <property type="evidence" value="ECO:0007669"/>
    <property type="project" value="TreeGrafter"/>
</dbReference>
<dbReference type="RefSeq" id="WP_002856021.1">
    <property type="nucleotide sequence ID" value="NC_008787.1"/>
</dbReference>
<reference evidence="2" key="1">
    <citation type="submission" date="2006-12" db="EMBL/GenBank/DDBJ databases">
        <authorList>
            <person name="Fouts D.E."/>
            <person name="Nelson K.E."/>
            <person name="Sebastian Y."/>
        </authorList>
    </citation>
    <scope>NUCLEOTIDE SEQUENCE [LARGE SCALE GENOMIC DNA]</scope>
    <source>
        <strain evidence="2">81-176</strain>
    </source>
</reference>
<dbReference type="eggNOG" id="COG3022">
    <property type="taxonomic scope" value="Bacteria"/>
</dbReference>